<keyword evidence="1" id="KW-0472">Membrane</keyword>
<evidence type="ECO:0000256" key="1">
    <source>
        <dbReference type="SAM" id="Phobius"/>
    </source>
</evidence>
<feature type="transmembrane region" description="Helical" evidence="1">
    <location>
        <begin position="218"/>
        <end position="239"/>
    </location>
</feature>
<comment type="caution">
    <text evidence="3">The sequence shown here is derived from an EMBL/GenBank/DDBJ whole genome shotgun (WGS) entry which is preliminary data.</text>
</comment>
<proteinExistence type="predicted"/>
<feature type="transmembrane region" description="Helical" evidence="1">
    <location>
        <begin position="260"/>
        <end position="282"/>
    </location>
</feature>
<keyword evidence="1" id="KW-1133">Transmembrane helix</keyword>
<dbReference type="Pfam" id="PF20151">
    <property type="entry name" value="DUF6533"/>
    <property type="match status" value="1"/>
</dbReference>
<gene>
    <name evidence="3" type="ORF">D9758_012970</name>
</gene>
<evidence type="ECO:0000313" key="3">
    <source>
        <dbReference type="EMBL" id="KAF5343531.1"/>
    </source>
</evidence>
<protein>
    <recommendedName>
        <fullName evidence="2">DUF6533 domain-containing protein</fullName>
    </recommendedName>
</protein>
<evidence type="ECO:0000259" key="2">
    <source>
        <dbReference type="Pfam" id="PF20151"/>
    </source>
</evidence>
<dbReference type="EMBL" id="JAACJM010000138">
    <property type="protein sequence ID" value="KAF5343531.1"/>
    <property type="molecule type" value="Genomic_DNA"/>
</dbReference>
<keyword evidence="4" id="KW-1185">Reference proteome</keyword>
<dbReference type="Proteomes" id="UP000559256">
    <property type="component" value="Unassembled WGS sequence"/>
</dbReference>
<accession>A0A8H5CMC3</accession>
<evidence type="ECO:0000313" key="4">
    <source>
        <dbReference type="Proteomes" id="UP000559256"/>
    </source>
</evidence>
<feature type="domain" description="DUF6533" evidence="2">
    <location>
        <begin position="75"/>
        <end position="118"/>
    </location>
</feature>
<feature type="transmembrane region" description="Helical" evidence="1">
    <location>
        <begin position="6"/>
        <end position="27"/>
    </location>
</feature>
<dbReference type="AlphaFoldDB" id="A0A8H5CMC3"/>
<dbReference type="OrthoDB" id="3251775at2759"/>
<name>A0A8H5CMC3_9AGAR</name>
<dbReference type="InterPro" id="IPR045340">
    <property type="entry name" value="DUF6533"/>
</dbReference>
<keyword evidence="1" id="KW-0812">Transmembrane</keyword>
<feature type="transmembrane region" description="Helical" evidence="1">
    <location>
        <begin position="117"/>
        <end position="135"/>
    </location>
</feature>
<sequence length="306" mass="34022">MLSLFTPLTIPNHLFAVLGNVLTLHFIKSSAFDRYLMDKIVNPLVDAATLHTVQSASSMISQTITTYAYGPHAPVALVSVAYDHLLTLDQELTNIWSRNSETSQGYLNKFTFILNRYVAEAVTAYTAFVLSGQGSGILDNSVTTIFIGITQFAIILRVYHLWDKRKRMTVILFSGFFVSISSATVLAILTVIKVQPVTFFFPIINTCGFMKIPSTLPYTLGSLLLFDTFLIAVAVLNAFEAPHHTHAEVFKSLHRDGARLFLVLFVLRLVTLLVSIIGNQIASLFSASHGRSTPSSFREYIYAWKV</sequence>
<feature type="transmembrane region" description="Helical" evidence="1">
    <location>
        <begin position="141"/>
        <end position="159"/>
    </location>
</feature>
<organism evidence="3 4">
    <name type="scientific">Tetrapyrgos nigripes</name>
    <dbReference type="NCBI Taxonomy" id="182062"/>
    <lineage>
        <taxon>Eukaryota</taxon>
        <taxon>Fungi</taxon>
        <taxon>Dikarya</taxon>
        <taxon>Basidiomycota</taxon>
        <taxon>Agaricomycotina</taxon>
        <taxon>Agaricomycetes</taxon>
        <taxon>Agaricomycetidae</taxon>
        <taxon>Agaricales</taxon>
        <taxon>Marasmiineae</taxon>
        <taxon>Marasmiaceae</taxon>
        <taxon>Tetrapyrgos</taxon>
    </lineage>
</organism>
<reference evidence="3 4" key="1">
    <citation type="journal article" date="2020" name="ISME J.">
        <title>Uncovering the hidden diversity of litter-decomposition mechanisms in mushroom-forming fungi.</title>
        <authorList>
            <person name="Floudas D."/>
            <person name="Bentzer J."/>
            <person name="Ahren D."/>
            <person name="Johansson T."/>
            <person name="Persson P."/>
            <person name="Tunlid A."/>
        </authorList>
    </citation>
    <scope>NUCLEOTIDE SEQUENCE [LARGE SCALE GENOMIC DNA]</scope>
    <source>
        <strain evidence="3 4">CBS 291.85</strain>
    </source>
</reference>
<feature type="transmembrane region" description="Helical" evidence="1">
    <location>
        <begin position="171"/>
        <end position="192"/>
    </location>
</feature>